<evidence type="ECO:0000256" key="1">
    <source>
        <dbReference type="ARBA" id="ARBA00001946"/>
    </source>
</evidence>
<keyword evidence="8 10" id="KW-0460">Magnesium</keyword>
<dbReference type="GO" id="GO:0006400">
    <property type="term" value="P:tRNA modification"/>
    <property type="evidence" value="ECO:0007669"/>
    <property type="project" value="TreeGrafter"/>
</dbReference>
<comment type="similarity">
    <text evidence="3 10 13">Belongs to the IPP transferase family.</text>
</comment>
<evidence type="ECO:0000256" key="13">
    <source>
        <dbReference type="RuleBase" id="RU003785"/>
    </source>
</evidence>
<dbReference type="PANTHER" id="PTHR11088">
    <property type="entry name" value="TRNA DIMETHYLALLYLTRANSFERASE"/>
    <property type="match status" value="1"/>
</dbReference>
<keyword evidence="5 10" id="KW-0819">tRNA processing</keyword>
<evidence type="ECO:0000313" key="14">
    <source>
        <dbReference type="EMBL" id="OGL82881.1"/>
    </source>
</evidence>
<dbReference type="EMBL" id="MGEK01000005">
    <property type="protein sequence ID" value="OGL82881.1"/>
    <property type="molecule type" value="Genomic_DNA"/>
</dbReference>
<comment type="caution">
    <text evidence="10">Lacks conserved residue(s) required for the propagation of feature annotation.</text>
</comment>
<evidence type="ECO:0000256" key="4">
    <source>
        <dbReference type="ARBA" id="ARBA00022679"/>
    </source>
</evidence>
<dbReference type="InterPro" id="IPR018022">
    <property type="entry name" value="IPT"/>
</dbReference>
<gene>
    <name evidence="10" type="primary">miaA</name>
    <name evidence="14" type="ORF">A2936_04080</name>
</gene>
<comment type="subunit">
    <text evidence="10">Monomer.</text>
</comment>
<dbReference type="InterPro" id="IPR039657">
    <property type="entry name" value="Dimethylallyltransferase"/>
</dbReference>
<dbReference type="SUPFAM" id="SSF52540">
    <property type="entry name" value="P-loop containing nucleoside triphosphate hydrolases"/>
    <property type="match status" value="2"/>
</dbReference>
<dbReference type="Proteomes" id="UP000176846">
    <property type="component" value="Unassembled WGS sequence"/>
</dbReference>
<organism evidence="14 15">
    <name type="scientific">Candidatus Uhrbacteria bacterium RIFCSPLOWO2_01_FULL_47_25</name>
    <dbReference type="NCBI Taxonomy" id="1802402"/>
    <lineage>
        <taxon>Bacteria</taxon>
        <taxon>Candidatus Uhriibacteriota</taxon>
    </lineage>
</organism>
<dbReference type="Pfam" id="PF01715">
    <property type="entry name" value="IPPT"/>
    <property type="match status" value="1"/>
</dbReference>
<feature type="site" description="Interaction with substrate tRNA" evidence="10">
    <location>
        <position position="130"/>
    </location>
</feature>
<evidence type="ECO:0000256" key="2">
    <source>
        <dbReference type="ARBA" id="ARBA00003213"/>
    </source>
</evidence>
<keyword evidence="7 10" id="KW-0067">ATP-binding</keyword>
<dbReference type="EC" id="2.5.1.75" evidence="10"/>
<feature type="site" description="Interaction with substrate tRNA" evidence="10">
    <location>
        <position position="107"/>
    </location>
</feature>
<proteinExistence type="inferred from homology"/>
<evidence type="ECO:0000256" key="6">
    <source>
        <dbReference type="ARBA" id="ARBA00022741"/>
    </source>
</evidence>
<dbReference type="AlphaFoldDB" id="A0A1F7UX60"/>
<evidence type="ECO:0000256" key="11">
    <source>
        <dbReference type="RuleBase" id="RU003783"/>
    </source>
</evidence>
<comment type="catalytic activity">
    <reaction evidence="9 10 11">
        <text>adenosine(37) in tRNA + dimethylallyl diphosphate = N(6)-dimethylallyladenosine(37) in tRNA + diphosphate</text>
        <dbReference type="Rhea" id="RHEA:26482"/>
        <dbReference type="Rhea" id="RHEA-COMP:10162"/>
        <dbReference type="Rhea" id="RHEA-COMP:10375"/>
        <dbReference type="ChEBI" id="CHEBI:33019"/>
        <dbReference type="ChEBI" id="CHEBI:57623"/>
        <dbReference type="ChEBI" id="CHEBI:74411"/>
        <dbReference type="ChEBI" id="CHEBI:74415"/>
        <dbReference type="EC" id="2.5.1.75"/>
    </reaction>
</comment>
<comment type="function">
    <text evidence="2 10 12">Catalyzes the transfer of a dimethylallyl group onto the adenine at position 37 in tRNAs that read codons beginning with uridine, leading to the formation of N6-(dimethylallyl)adenosine (i(6)A).</text>
</comment>
<dbReference type="GO" id="GO:0005524">
    <property type="term" value="F:ATP binding"/>
    <property type="evidence" value="ECO:0007669"/>
    <property type="project" value="UniProtKB-UniRule"/>
</dbReference>
<evidence type="ECO:0000256" key="3">
    <source>
        <dbReference type="ARBA" id="ARBA00005842"/>
    </source>
</evidence>
<comment type="cofactor">
    <cofactor evidence="1 10">
        <name>Mg(2+)</name>
        <dbReference type="ChEBI" id="CHEBI:18420"/>
    </cofactor>
</comment>
<evidence type="ECO:0000256" key="7">
    <source>
        <dbReference type="ARBA" id="ARBA00022840"/>
    </source>
</evidence>
<dbReference type="Gene3D" id="3.40.50.300">
    <property type="entry name" value="P-loop containing nucleotide triphosphate hydrolases"/>
    <property type="match status" value="1"/>
</dbReference>
<evidence type="ECO:0000256" key="12">
    <source>
        <dbReference type="RuleBase" id="RU003784"/>
    </source>
</evidence>
<dbReference type="InterPro" id="IPR027417">
    <property type="entry name" value="P-loop_NTPase"/>
</dbReference>
<dbReference type="Gene3D" id="1.10.20.140">
    <property type="match status" value="1"/>
</dbReference>
<feature type="binding site" evidence="10">
    <location>
        <begin position="20"/>
        <end position="25"/>
    </location>
    <ligand>
        <name>substrate</name>
    </ligand>
</feature>
<dbReference type="NCBIfam" id="TIGR00174">
    <property type="entry name" value="miaA"/>
    <property type="match status" value="1"/>
</dbReference>
<keyword evidence="4 10" id="KW-0808">Transferase</keyword>
<evidence type="ECO:0000256" key="9">
    <source>
        <dbReference type="ARBA" id="ARBA00049563"/>
    </source>
</evidence>
<feature type="region of interest" description="Interaction with substrate tRNA" evidence="10">
    <location>
        <begin position="43"/>
        <end position="46"/>
    </location>
</feature>
<keyword evidence="6 10" id="KW-0547">Nucleotide-binding</keyword>
<evidence type="ECO:0000313" key="15">
    <source>
        <dbReference type="Proteomes" id="UP000176846"/>
    </source>
</evidence>
<comment type="caution">
    <text evidence="14">The sequence shown here is derived from an EMBL/GenBank/DDBJ whole genome shotgun (WGS) entry which is preliminary data.</text>
</comment>
<reference evidence="14 15" key="1">
    <citation type="journal article" date="2016" name="Nat. Commun.">
        <title>Thousands of microbial genomes shed light on interconnected biogeochemical processes in an aquifer system.</title>
        <authorList>
            <person name="Anantharaman K."/>
            <person name="Brown C.T."/>
            <person name="Hug L.A."/>
            <person name="Sharon I."/>
            <person name="Castelle C.J."/>
            <person name="Probst A.J."/>
            <person name="Thomas B.C."/>
            <person name="Singh A."/>
            <person name="Wilkins M.J."/>
            <person name="Karaoz U."/>
            <person name="Brodie E.L."/>
            <person name="Williams K.H."/>
            <person name="Hubbard S.S."/>
            <person name="Banfield J.F."/>
        </authorList>
    </citation>
    <scope>NUCLEOTIDE SEQUENCE [LARGE SCALE GENOMIC DNA]</scope>
</reference>
<dbReference type="GO" id="GO:0052381">
    <property type="term" value="F:tRNA dimethylallyltransferase activity"/>
    <property type="evidence" value="ECO:0007669"/>
    <property type="project" value="UniProtKB-UniRule"/>
</dbReference>
<name>A0A1F7UX60_9BACT</name>
<accession>A0A1F7UX60</accession>
<evidence type="ECO:0000256" key="8">
    <source>
        <dbReference type="ARBA" id="ARBA00022842"/>
    </source>
</evidence>
<dbReference type="PANTHER" id="PTHR11088:SF60">
    <property type="entry name" value="TRNA DIMETHYLALLYLTRANSFERASE"/>
    <property type="match status" value="1"/>
</dbReference>
<evidence type="ECO:0000256" key="5">
    <source>
        <dbReference type="ARBA" id="ARBA00022694"/>
    </source>
</evidence>
<feature type="binding site" evidence="10">
    <location>
        <begin position="18"/>
        <end position="25"/>
    </location>
    <ligand>
        <name>ATP</name>
        <dbReference type="ChEBI" id="CHEBI:30616"/>
    </ligand>
</feature>
<protein>
    <recommendedName>
        <fullName evidence="10">tRNA dimethylallyltransferase</fullName>
        <ecNumber evidence="10">2.5.1.75</ecNumber>
    </recommendedName>
    <alternativeName>
        <fullName evidence="10">Dimethylallyl diphosphate:tRNA dimethylallyltransferase</fullName>
        <shortName evidence="10">DMAPP:tRNA dimethylallyltransferase</shortName>
        <shortName evidence="10">DMATase</shortName>
    </alternativeName>
    <alternativeName>
        <fullName evidence="10">Isopentenyl-diphosphate:tRNA isopentenyltransferase</fullName>
        <shortName evidence="10">IPP transferase</shortName>
        <shortName evidence="10">IPPT</shortName>
        <shortName evidence="10">IPTase</shortName>
    </alternativeName>
</protein>
<sequence length="311" mass="35813">MVVHRQTFSLPPLLVILGPTGSGKSDLAVRLAHRFNGELVSADSRQIYIGMDIATNKLKPPHGIRQRMVNVVKPDYPYTVRHYQRAAMAVIKNIHRQSKLPILVGGTMQYIDAVIENWRIPSVRPGQRFRKILEHDLQHDGLIALVRRLKRIDPESVGRIDTKNPRRVIRAFEVALATGGSFVGQRRMGKPRYNVFKIGLTVDRQDLRERLQKRTFSMVRRGLVAETRGLLKKYNSSLPSMSGIGYAEAIAFINGDISKEEMINRIVNRSMQYARRQMTWWKRDNEIVWVVGFRKAVNIVKEWSSNYNNKQ</sequence>
<evidence type="ECO:0000256" key="10">
    <source>
        <dbReference type="HAMAP-Rule" id="MF_00185"/>
    </source>
</evidence>
<dbReference type="HAMAP" id="MF_00185">
    <property type="entry name" value="IPP_trans"/>
    <property type="match status" value="1"/>
</dbReference>